<evidence type="ECO:0000256" key="1">
    <source>
        <dbReference type="SAM" id="SignalP"/>
    </source>
</evidence>
<organism evidence="2 3">
    <name type="scientific">Actinacidiphila acididurans</name>
    <dbReference type="NCBI Taxonomy" id="2784346"/>
    <lineage>
        <taxon>Bacteria</taxon>
        <taxon>Bacillati</taxon>
        <taxon>Actinomycetota</taxon>
        <taxon>Actinomycetes</taxon>
        <taxon>Kitasatosporales</taxon>
        <taxon>Streptomycetaceae</taxon>
        <taxon>Actinacidiphila</taxon>
    </lineage>
</organism>
<feature type="chain" id="PRO_5046586388" description="DUF3558 domain-containing protein" evidence="1">
    <location>
        <begin position="17"/>
        <end position="204"/>
    </location>
</feature>
<keyword evidence="3" id="KW-1185">Reference proteome</keyword>
<evidence type="ECO:0008006" key="4">
    <source>
        <dbReference type="Google" id="ProtNLM"/>
    </source>
</evidence>
<dbReference type="EMBL" id="JADKYB010000017">
    <property type="protein sequence ID" value="MBM9508297.1"/>
    <property type="molecule type" value="Genomic_DNA"/>
</dbReference>
<dbReference type="Proteomes" id="UP000749040">
    <property type="component" value="Unassembled WGS sequence"/>
</dbReference>
<dbReference type="RefSeq" id="WP_205360172.1">
    <property type="nucleotide sequence ID" value="NZ_JADKYB010000017.1"/>
</dbReference>
<feature type="signal peptide" evidence="1">
    <location>
        <begin position="1"/>
        <end position="16"/>
    </location>
</feature>
<proteinExistence type="predicted"/>
<sequence>MLWALAGALVASAAWGGGVLLTRNDSGSSADLRGYTLKNDLCATADVSAFRAKYPQADNSPTTYTAKGDTLDEMSCNEGLEMSGSSYSDAYLSIQVDLHKKTDPAPEFADTWLGWKQHGTSYDVVPVSGFGDEAYLVTEDTVDSSGSGDRYVTLAVRDGWMTYSMNWSVYATSYDTGAGKTPPSIDDGTDWVKTSTRATLAKLK</sequence>
<protein>
    <recommendedName>
        <fullName evidence="4">DUF3558 domain-containing protein</fullName>
    </recommendedName>
</protein>
<keyword evidence="1" id="KW-0732">Signal</keyword>
<comment type="caution">
    <text evidence="2">The sequence shown here is derived from an EMBL/GenBank/DDBJ whole genome shotgun (WGS) entry which is preliminary data.</text>
</comment>
<gene>
    <name evidence="2" type="ORF">ITX44_27820</name>
</gene>
<name>A0ABS2TZR4_9ACTN</name>
<accession>A0ABS2TZR4</accession>
<evidence type="ECO:0000313" key="3">
    <source>
        <dbReference type="Proteomes" id="UP000749040"/>
    </source>
</evidence>
<evidence type="ECO:0000313" key="2">
    <source>
        <dbReference type="EMBL" id="MBM9508297.1"/>
    </source>
</evidence>
<reference evidence="2 3" key="1">
    <citation type="submission" date="2021-01" db="EMBL/GenBank/DDBJ databases">
        <title>Streptomyces acididurans sp. nov., isolated from a peat swamp forest soil.</title>
        <authorList>
            <person name="Chantavorakit T."/>
            <person name="Duangmal K."/>
        </authorList>
    </citation>
    <scope>NUCLEOTIDE SEQUENCE [LARGE SCALE GENOMIC DNA]</scope>
    <source>
        <strain evidence="2 3">KK5PA1</strain>
    </source>
</reference>